<reference evidence="8 9" key="1">
    <citation type="journal article" date="2018" name="Genome Announc.">
        <title>Ignatzschineria cameli sp. nov., isolated from necrotic foot tissue of dromedaries (Camelus dromedarius) and associated maggots (Wohlfahrtia species) in Dubai.</title>
        <authorList>
            <person name="Tsang C.C."/>
            <person name="Tang J.Y."/>
            <person name="Fong J.Y."/>
            <person name="Kinne J."/>
            <person name="Lee H.H."/>
            <person name="Joseph M."/>
            <person name="Jose S."/>
            <person name="Schuster R.K."/>
            <person name="Tang Y."/>
            <person name="Sivakumar S."/>
            <person name="Chen J.H."/>
            <person name="Teng J.L."/>
            <person name="Lau S.K."/>
            <person name="Wernery U."/>
            <person name="Woo P.C."/>
        </authorList>
    </citation>
    <scope>NUCLEOTIDE SEQUENCE [LARGE SCALE GENOMIC DNA]</scope>
    <source>
        <strain evidence="8 9">KCTC 22643</strain>
    </source>
</reference>
<feature type="transmembrane region" description="Helical" evidence="7">
    <location>
        <begin position="31"/>
        <end position="51"/>
    </location>
</feature>
<name>A0A2U2AK86_9GAMM</name>
<evidence type="ECO:0000256" key="1">
    <source>
        <dbReference type="ARBA" id="ARBA00004651"/>
    </source>
</evidence>
<comment type="caution">
    <text evidence="8">The sequence shown here is derived from an EMBL/GenBank/DDBJ whole genome shotgun (WGS) entry which is preliminary data.</text>
</comment>
<dbReference type="AlphaFoldDB" id="A0A2U2AK86"/>
<feature type="transmembrane region" description="Helical" evidence="7">
    <location>
        <begin position="212"/>
        <end position="231"/>
    </location>
</feature>
<feature type="transmembrane region" description="Helical" evidence="7">
    <location>
        <begin position="63"/>
        <end position="89"/>
    </location>
</feature>
<dbReference type="GO" id="GO:0005886">
    <property type="term" value="C:plasma membrane"/>
    <property type="evidence" value="ECO:0007669"/>
    <property type="project" value="UniProtKB-SubCell"/>
</dbReference>
<keyword evidence="9" id="KW-1185">Reference proteome</keyword>
<evidence type="ECO:0000256" key="2">
    <source>
        <dbReference type="ARBA" id="ARBA00022448"/>
    </source>
</evidence>
<protein>
    <submittedName>
        <fullName evidence="8">Dicarboxylate/amino acid:cation symporter</fullName>
    </submittedName>
</protein>
<feature type="transmembrane region" description="Helical" evidence="7">
    <location>
        <begin position="319"/>
        <end position="345"/>
    </location>
</feature>
<evidence type="ECO:0000256" key="7">
    <source>
        <dbReference type="SAM" id="Phobius"/>
    </source>
</evidence>
<dbReference type="Gene3D" id="1.10.3860.10">
    <property type="entry name" value="Sodium:dicarboxylate symporter"/>
    <property type="match status" value="1"/>
</dbReference>
<dbReference type="InterPro" id="IPR001991">
    <property type="entry name" value="Na-dicarboxylate_symporter"/>
</dbReference>
<comment type="subcellular location">
    <subcellularLocation>
        <location evidence="1">Cell membrane</location>
        <topology evidence="1">Multi-pass membrane protein</topology>
    </subcellularLocation>
</comment>
<evidence type="ECO:0000313" key="8">
    <source>
        <dbReference type="EMBL" id="PWD83245.1"/>
    </source>
</evidence>
<gene>
    <name evidence="8" type="ORF">DC082_06650</name>
</gene>
<accession>A0A2U2AK86</accession>
<dbReference type="SUPFAM" id="SSF118215">
    <property type="entry name" value="Proton glutamate symport protein"/>
    <property type="match status" value="1"/>
</dbReference>
<dbReference type="GO" id="GO:0015293">
    <property type="term" value="F:symporter activity"/>
    <property type="evidence" value="ECO:0007669"/>
    <property type="project" value="UniProtKB-KW"/>
</dbReference>
<dbReference type="PANTHER" id="PTHR42865:SF7">
    <property type="entry name" value="PROTON_GLUTAMATE-ASPARTATE SYMPORTER"/>
    <property type="match status" value="1"/>
</dbReference>
<dbReference type="PRINTS" id="PR00173">
    <property type="entry name" value="EDTRNSPORT"/>
</dbReference>
<keyword evidence="2" id="KW-0813">Transport</keyword>
<dbReference type="PANTHER" id="PTHR42865">
    <property type="entry name" value="PROTON/GLUTAMATE-ASPARTATE SYMPORTER"/>
    <property type="match status" value="1"/>
</dbReference>
<proteinExistence type="predicted"/>
<keyword evidence="3" id="KW-1003">Cell membrane</keyword>
<feature type="transmembrane region" description="Helical" evidence="7">
    <location>
        <begin position="357"/>
        <end position="377"/>
    </location>
</feature>
<dbReference type="InterPro" id="IPR036458">
    <property type="entry name" value="Na:dicarbo_symporter_sf"/>
</dbReference>
<evidence type="ECO:0000256" key="6">
    <source>
        <dbReference type="ARBA" id="ARBA00023136"/>
    </source>
</evidence>
<evidence type="ECO:0000256" key="5">
    <source>
        <dbReference type="ARBA" id="ARBA00022989"/>
    </source>
</evidence>
<keyword evidence="4 7" id="KW-0812">Transmembrane</keyword>
<feature type="transmembrane region" description="Helical" evidence="7">
    <location>
        <begin position="282"/>
        <end position="307"/>
    </location>
</feature>
<dbReference type="Pfam" id="PF00375">
    <property type="entry name" value="SDF"/>
    <property type="match status" value="1"/>
</dbReference>
<keyword evidence="5 7" id="KW-1133">Transmembrane helix</keyword>
<dbReference type="Proteomes" id="UP000244948">
    <property type="component" value="Unassembled WGS sequence"/>
</dbReference>
<dbReference type="EMBL" id="QEWR01000003">
    <property type="protein sequence ID" value="PWD83245.1"/>
    <property type="molecule type" value="Genomic_DNA"/>
</dbReference>
<evidence type="ECO:0000313" key="9">
    <source>
        <dbReference type="Proteomes" id="UP000244948"/>
    </source>
</evidence>
<sequence>MLKITSGFILGLIFGLTLETTNEVFAPLGVIFMNLLKMIVIPLIFLSLIVAVNHSNPADLGRIGVKVFPIYVITTAISVAIGLIIATLLQPGKGVTFSNDITLTIPERQGFLDTIINMVPTNIFKAFADGHILSVVFMAIITGLAILYMTHSTDNKQQKMGNTLMTFVEAANEATLKILNGILEYAPIGIFGITAATIGAQGIDTVIALGKFIVTSYLGVILLLVVFYPLILKLWGGKVIQFYKDIKESMLTAFVTCSSLGTLPITLKAAKTAGIDDRIAKLTLPIGATVNMNGTALRLGIAVIFASEIIGVSLSPVDLVSIVVIGTLAAVGTAGVPGAGLIAMAAVFTQAGLPIEIVALTAGINILVDMIFTLGNVTGDLVAAKMVDLSERRYLAKQKQ</sequence>
<keyword evidence="6 7" id="KW-0472">Membrane</keyword>
<evidence type="ECO:0000256" key="3">
    <source>
        <dbReference type="ARBA" id="ARBA00022475"/>
    </source>
</evidence>
<organism evidence="8 9">
    <name type="scientific">Ignatzschineria indica</name>
    <dbReference type="NCBI Taxonomy" id="472583"/>
    <lineage>
        <taxon>Bacteria</taxon>
        <taxon>Pseudomonadati</taxon>
        <taxon>Pseudomonadota</taxon>
        <taxon>Gammaproteobacteria</taxon>
        <taxon>Cardiobacteriales</taxon>
        <taxon>Ignatzschineriaceae</taxon>
        <taxon>Ignatzschineria</taxon>
    </lineage>
</organism>
<evidence type="ECO:0000256" key="4">
    <source>
        <dbReference type="ARBA" id="ARBA00022692"/>
    </source>
</evidence>
<feature type="transmembrane region" description="Helical" evidence="7">
    <location>
        <begin position="131"/>
        <end position="150"/>
    </location>
</feature>